<keyword evidence="1" id="KW-1133">Transmembrane helix</keyword>
<dbReference type="EMBL" id="JAZHXJ010002235">
    <property type="protein sequence ID" value="KAL1840181.1"/>
    <property type="molecule type" value="Genomic_DNA"/>
</dbReference>
<evidence type="ECO:0008006" key="4">
    <source>
        <dbReference type="Google" id="ProtNLM"/>
    </source>
</evidence>
<keyword evidence="1" id="KW-0812">Transmembrane</keyword>
<reference evidence="2 3" key="1">
    <citation type="journal article" date="2024" name="Commun. Biol.">
        <title>Comparative genomic analysis of thermophilic fungi reveals convergent evolutionary adaptations and gene losses.</title>
        <authorList>
            <person name="Steindorff A.S."/>
            <person name="Aguilar-Pontes M.V."/>
            <person name="Robinson A.J."/>
            <person name="Andreopoulos B."/>
            <person name="LaButti K."/>
            <person name="Kuo A."/>
            <person name="Mondo S."/>
            <person name="Riley R."/>
            <person name="Otillar R."/>
            <person name="Haridas S."/>
            <person name="Lipzen A."/>
            <person name="Grimwood J."/>
            <person name="Schmutz J."/>
            <person name="Clum A."/>
            <person name="Reid I.D."/>
            <person name="Moisan M.C."/>
            <person name="Butler G."/>
            <person name="Nguyen T.T.M."/>
            <person name="Dewar K."/>
            <person name="Conant G."/>
            <person name="Drula E."/>
            <person name="Henrissat B."/>
            <person name="Hansel C."/>
            <person name="Singer S."/>
            <person name="Hutchinson M.I."/>
            <person name="de Vries R.P."/>
            <person name="Natvig D.O."/>
            <person name="Powell A.J."/>
            <person name="Tsang A."/>
            <person name="Grigoriev I.V."/>
        </authorList>
    </citation>
    <scope>NUCLEOTIDE SEQUENCE [LARGE SCALE GENOMIC DNA]</scope>
    <source>
        <strain evidence="2 3">ATCC 24622</strain>
    </source>
</reference>
<evidence type="ECO:0000313" key="3">
    <source>
        <dbReference type="Proteomes" id="UP001586593"/>
    </source>
</evidence>
<protein>
    <recommendedName>
        <fullName evidence="4">Transmembrane protein</fullName>
    </recommendedName>
</protein>
<sequence length="194" mass="21482">METEALYRNGLGDPESRQPFLSLLSSVVIFSFSSRAGFCELGSCLSFLSNGLFFRIALCHSRLVPVPPWSWKYTPLLLTLFFICLCSCPLSHIPFWSKTKSLRSLPNFVSSLLQLQRLTIFCSSLERLSLSLAASSTTRASIPVPSGSAKTQHAFQDSVAACWSGSPRLWLAVQTAVLDQDRTGPDSHSPQHRR</sequence>
<comment type="caution">
    <text evidence="2">The sequence shown here is derived from an EMBL/GenBank/DDBJ whole genome shotgun (WGS) entry which is preliminary data.</text>
</comment>
<name>A0ABR3VGE0_9PEZI</name>
<evidence type="ECO:0000256" key="1">
    <source>
        <dbReference type="SAM" id="Phobius"/>
    </source>
</evidence>
<keyword evidence="3" id="KW-1185">Reference proteome</keyword>
<feature type="transmembrane region" description="Helical" evidence="1">
    <location>
        <begin position="76"/>
        <end position="96"/>
    </location>
</feature>
<feature type="transmembrane region" description="Helical" evidence="1">
    <location>
        <begin position="45"/>
        <end position="64"/>
    </location>
</feature>
<proteinExistence type="predicted"/>
<dbReference type="Proteomes" id="UP001586593">
    <property type="component" value="Unassembled WGS sequence"/>
</dbReference>
<accession>A0ABR3VGE0</accession>
<evidence type="ECO:0000313" key="2">
    <source>
        <dbReference type="EMBL" id="KAL1840181.1"/>
    </source>
</evidence>
<organism evidence="2 3">
    <name type="scientific">Phialemonium thermophilum</name>
    <dbReference type="NCBI Taxonomy" id="223376"/>
    <lineage>
        <taxon>Eukaryota</taxon>
        <taxon>Fungi</taxon>
        <taxon>Dikarya</taxon>
        <taxon>Ascomycota</taxon>
        <taxon>Pezizomycotina</taxon>
        <taxon>Sordariomycetes</taxon>
        <taxon>Sordariomycetidae</taxon>
        <taxon>Cephalothecales</taxon>
        <taxon>Cephalothecaceae</taxon>
        <taxon>Phialemonium</taxon>
    </lineage>
</organism>
<keyword evidence="1" id="KW-0472">Membrane</keyword>
<gene>
    <name evidence="2" type="ORF">VTK73DRAFT_3825</name>
</gene>